<reference evidence="1" key="1">
    <citation type="submission" date="2016-01" db="EMBL/GenBank/DDBJ databases">
        <authorList>
            <person name="Peeters C."/>
        </authorList>
    </citation>
    <scope>NUCLEOTIDE SEQUENCE [LARGE SCALE GENOMIC DNA]</scope>
    <source>
        <strain evidence="1">LMG 29323</strain>
    </source>
</reference>
<dbReference type="STRING" id="1777141.AWB80_03097"/>
<evidence type="ECO:0000313" key="2">
    <source>
        <dbReference type="Proteomes" id="UP000054911"/>
    </source>
</evidence>
<name>A0A158B6L1_9BURK</name>
<comment type="caution">
    <text evidence="1">The sequence shown here is derived from an EMBL/GenBank/DDBJ whole genome shotgun (WGS) entry which is preliminary data.</text>
</comment>
<evidence type="ECO:0000313" key="1">
    <source>
        <dbReference type="EMBL" id="SAK65714.1"/>
    </source>
</evidence>
<sequence>MVSAGHVFAAFPDMITTGRFFDGPLTAEHQEKVEAEEAKTCIGCGAKQRADGSLPCGHDNDL</sequence>
<protein>
    <submittedName>
        <fullName evidence="1">Uncharacterized protein</fullName>
    </submittedName>
</protein>
<keyword evidence="2" id="KW-1185">Reference proteome</keyword>
<dbReference type="Proteomes" id="UP000054911">
    <property type="component" value="Unassembled WGS sequence"/>
</dbReference>
<proteinExistence type="predicted"/>
<accession>A0A158B6L1</accession>
<dbReference type="EMBL" id="FCOE02000009">
    <property type="protein sequence ID" value="SAK65714.1"/>
    <property type="molecule type" value="Genomic_DNA"/>
</dbReference>
<gene>
    <name evidence="1" type="ORF">AWB80_03097</name>
</gene>
<organism evidence="1 2">
    <name type="scientific">Caballeronia pedi</name>
    <dbReference type="NCBI Taxonomy" id="1777141"/>
    <lineage>
        <taxon>Bacteria</taxon>
        <taxon>Pseudomonadati</taxon>
        <taxon>Pseudomonadota</taxon>
        <taxon>Betaproteobacteria</taxon>
        <taxon>Burkholderiales</taxon>
        <taxon>Burkholderiaceae</taxon>
        <taxon>Caballeronia</taxon>
    </lineage>
</organism>
<dbReference type="AlphaFoldDB" id="A0A158B6L1"/>